<proteinExistence type="predicted"/>
<dbReference type="Gene3D" id="3.40.50.300">
    <property type="entry name" value="P-loop containing nucleotide triphosphate hydrolases"/>
    <property type="match status" value="2"/>
</dbReference>
<gene>
    <name evidence="1" type="ORF">DW783_02690</name>
</gene>
<dbReference type="RefSeq" id="WP_118170376.1">
    <property type="nucleotide sequence ID" value="NZ_CAXVMQ010000009.1"/>
</dbReference>
<dbReference type="InterPro" id="IPR027417">
    <property type="entry name" value="P-loop_NTPase"/>
</dbReference>
<evidence type="ECO:0000313" key="2">
    <source>
        <dbReference type="Proteomes" id="UP000283429"/>
    </source>
</evidence>
<accession>A0A414HHS2</accession>
<dbReference type="Proteomes" id="UP000283429">
    <property type="component" value="Unassembled WGS sequence"/>
</dbReference>
<comment type="caution">
    <text evidence="1">The sequence shown here is derived from an EMBL/GenBank/DDBJ whole genome shotgun (WGS) entry which is preliminary data.</text>
</comment>
<sequence length="408" mass="46413">MIQLREYQNNIAMQAAYKLVTFGCCYLSMECRTGKTITALSAADNFDAQSVLFITKLKAIPSIKADYEALKPVSFQLDVINYESAHKAKGKYDLVIIDEAHSLGAYPKPSKRTQEIKTICEGLPVLYLSGTPSPESYSQLYHQFWVCDSSPWKEYKTFYKWAKVYVSVKQKKVNGYFINDYSHADKAKIDRDTKDLFISYSQEQAGFEVNINEHILSVPMNECTGKYISSLRDNLMVEIDGNAILGDTPAKLLTKLHQLSSGTIIAENGLHLTFDKSKAEFVRQEFSGKKLALFYVYQSEAELLQSVFPNWTDNPEEFQVSSNKVFISQVRRAREGVRLDTADALIFFNLEFSYLSYEQGRNRLVSKERTIPADVYFLCSDCGIESKILDAVHGKQDFTLSYYGRIGK</sequence>
<protein>
    <recommendedName>
        <fullName evidence="3">Type III restriction enzyme, res subunit</fullName>
    </recommendedName>
</protein>
<name>A0A414HHS2_PHOVU</name>
<dbReference type="AlphaFoldDB" id="A0A414HHS2"/>
<dbReference type="EMBL" id="QSJM01000004">
    <property type="protein sequence ID" value="RHD84912.1"/>
    <property type="molecule type" value="Genomic_DNA"/>
</dbReference>
<evidence type="ECO:0000313" key="1">
    <source>
        <dbReference type="EMBL" id="RHD84912.1"/>
    </source>
</evidence>
<dbReference type="SUPFAM" id="SSF52540">
    <property type="entry name" value="P-loop containing nucleoside triphosphate hydrolases"/>
    <property type="match status" value="2"/>
</dbReference>
<organism evidence="1 2">
    <name type="scientific">Phocaeicola vulgatus</name>
    <name type="common">Bacteroides vulgatus</name>
    <dbReference type="NCBI Taxonomy" id="821"/>
    <lineage>
        <taxon>Bacteria</taxon>
        <taxon>Pseudomonadati</taxon>
        <taxon>Bacteroidota</taxon>
        <taxon>Bacteroidia</taxon>
        <taxon>Bacteroidales</taxon>
        <taxon>Bacteroidaceae</taxon>
        <taxon>Phocaeicola</taxon>
    </lineage>
</organism>
<evidence type="ECO:0008006" key="3">
    <source>
        <dbReference type="Google" id="ProtNLM"/>
    </source>
</evidence>
<reference evidence="1 2" key="1">
    <citation type="submission" date="2018-08" db="EMBL/GenBank/DDBJ databases">
        <title>A genome reference for cultivated species of the human gut microbiota.</title>
        <authorList>
            <person name="Zou Y."/>
            <person name="Xue W."/>
            <person name="Luo G."/>
        </authorList>
    </citation>
    <scope>NUCLEOTIDE SEQUENCE [LARGE SCALE GENOMIC DNA]</scope>
    <source>
        <strain evidence="1 2">AM30-40</strain>
    </source>
</reference>